<dbReference type="Gene3D" id="3.40.50.300">
    <property type="entry name" value="P-loop containing nucleotide triphosphate hydrolases"/>
    <property type="match status" value="2"/>
</dbReference>
<dbReference type="SMART" id="SM00382">
    <property type="entry name" value="AAA"/>
    <property type="match status" value="2"/>
</dbReference>
<proteinExistence type="inferred from homology"/>
<dbReference type="GO" id="GO:0005524">
    <property type="term" value="F:ATP binding"/>
    <property type="evidence" value="ECO:0007669"/>
    <property type="project" value="UniProtKB-KW"/>
</dbReference>
<dbReference type="SUPFAM" id="SSF52540">
    <property type="entry name" value="P-loop containing nucleoside triphosphate hydrolases"/>
    <property type="match status" value="2"/>
</dbReference>
<evidence type="ECO:0000256" key="1">
    <source>
        <dbReference type="ARBA" id="ARBA00022737"/>
    </source>
</evidence>
<evidence type="ECO:0000259" key="7">
    <source>
        <dbReference type="PROSITE" id="PS50893"/>
    </source>
</evidence>
<sequence>MLKTHDISLRFGKRLLFEDVTTKFSPGNCYGVIGANGAGKSTLLKVLSGEIEPSSGNISVSPGKRIAVLKQNQYEFDEFEVRETVLMGHKKLFKIMTEKDAIYAKSDFSNEDGMRVSDLEDEFAELNGWEAESEVSTLLSGLGIADELHEKKMDELSGNEKVKVLLAQALFGNPDILLLDEPTNHLDIQSINWLEEFLTKFKNTIIVVSHDRHFLNNVCTHMADIDYGKVTVYTGNYDFWLESSQLALQQAKDANKKTEAKRKDLEAFVARFSANASKSKQATSRKKTLDKLVLEEIKPSSRKLPFIRFTPERPIGNNVLTIKNLSKKVDGEVVLNDITLTINNDDKIAFVGAHDLAKTALFEILMDEVKADSGNYTWGATAIRSYLPKDNAEFFNDDVTLIDWLRQFSKEKDDNFIRGFLGRMLFSGEESLKKANILSGGEKVRIMQSKMMLSGANVLLLDEPTNHLDLEAITSLNNGLIEFKGVIMFASHDHQFLQTIANRIIEITPYGVIDKKMTFDEYLENPVINKLREKMYENIKNPGETLPI</sequence>
<dbReference type="FunFam" id="3.40.50.300:FF:000070">
    <property type="entry name" value="Putative ABC transporter ATP-binding component"/>
    <property type="match status" value="1"/>
</dbReference>
<dbReference type="RefSeq" id="WP_096895115.1">
    <property type="nucleotide sequence ID" value="NZ_BAOS01000027.1"/>
</dbReference>
<dbReference type="InterPro" id="IPR003439">
    <property type="entry name" value="ABC_transporter-like_ATP-bd"/>
</dbReference>
<keyword evidence="9" id="KW-1185">Reference proteome</keyword>
<feature type="coiled-coil region" evidence="6">
    <location>
        <begin position="241"/>
        <end position="268"/>
    </location>
</feature>
<dbReference type="FunFam" id="3.40.50.300:FF:000011">
    <property type="entry name" value="Putative ABC transporter ATP-binding component"/>
    <property type="match status" value="1"/>
</dbReference>
<dbReference type="PANTHER" id="PTHR42855">
    <property type="entry name" value="ABC TRANSPORTER ATP-BINDING SUBUNIT"/>
    <property type="match status" value="1"/>
</dbReference>
<organism evidence="8 9">
    <name type="scientific">Candidatus Scalindua japonica</name>
    <dbReference type="NCBI Taxonomy" id="1284222"/>
    <lineage>
        <taxon>Bacteria</taxon>
        <taxon>Pseudomonadati</taxon>
        <taxon>Planctomycetota</taxon>
        <taxon>Candidatus Brocadiia</taxon>
        <taxon>Candidatus Brocadiales</taxon>
        <taxon>Candidatus Scalinduaceae</taxon>
        <taxon>Candidatus Scalindua</taxon>
    </lineage>
</organism>
<protein>
    <recommendedName>
        <fullName evidence="5">Probable ATP-binding protein YbiT</fullName>
    </recommendedName>
</protein>
<dbReference type="OrthoDB" id="9760950at2"/>
<keyword evidence="1" id="KW-0677">Repeat</keyword>
<dbReference type="CDD" id="cd03221">
    <property type="entry name" value="ABCF_EF-3"/>
    <property type="match status" value="2"/>
</dbReference>
<evidence type="ECO:0000313" key="9">
    <source>
        <dbReference type="Proteomes" id="UP000218542"/>
    </source>
</evidence>
<evidence type="ECO:0000256" key="4">
    <source>
        <dbReference type="ARBA" id="ARBA00061551"/>
    </source>
</evidence>
<dbReference type="PANTHER" id="PTHR42855:SF2">
    <property type="entry name" value="DRUG RESISTANCE ABC TRANSPORTER,ATP-BINDING PROTEIN"/>
    <property type="match status" value="1"/>
</dbReference>
<name>A0A286U0V2_9BACT</name>
<dbReference type="GO" id="GO:0016887">
    <property type="term" value="F:ATP hydrolysis activity"/>
    <property type="evidence" value="ECO:0007669"/>
    <property type="project" value="InterPro"/>
</dbReference>
<dbReference type="Proteomes" id="UP000218542">
    <property type="component" value="Unassembled WGS sequence"/>
</dbReference>
<dbReference type="InterPro" id="IPR032781">
    <property type="entry name" value="ABC_tran_Xtn"/>
</dbReference>
<evidence type="ECO:0000256" key="5">
    <source>
        <dbReference type="ARBA" id="ARBA00074044"/>
    </source>
</evidence>
<feature type="domain" description="ABC transporter" evidence="7">
    <location>
        <begin position="320"/>
        <end position="535"/>
    </location>
</feature>
<keyword evidence="6" id="KW-0175">Coiled coil</keyword>
<accession>A0A286U0V2</accession>
<keyword evidence="3" id="KW-0067">ATP-binding</keyword>
<evidence type="ECO:0000313" key="8">
    <source>
        <dbReference type="EMBL" id="GAX61747.1"/>
    </source>
</evidence>
<dbReference type="Pfam" id="PF00005">
    <property type="entry name" value="ABC_tran"/>
    <property type="match status" value="2"/>
</dbReference>
<evidence type="ECO:0000256" key="3">
    <source>
        <dbReference type="ARBA" id="ARBA00022840"/>
    </source>
</evidence>
<dbReference type="EMBL" id="BAOS01000027">
    <property type="protein sequence ID" value="GAX61747.1"/>
    <property type="molecule type" value="Genomic_DNA"/>
</dbReference>
<dbReference type="Pfam" id="PF12848">
    <property type="entry name" value="ABC_tran_Xtn"/>
    <property type="match status" value="1"/>
</dbReference>
<dbReference type="PROSITE" id="PS50893">
    <property type="entry name" value="ABC_TRANSPORTER_2"/>
    <property type="match status" value="2"/>
</dbReference>
<evidence type="ECO:0000256" key="2">
    <source>
        <dbReference type="ARBA" id="ARBA00022741"/>
    </source>
</evidence>
<gene>
    <name evidence="8" type="ORF">SCALIN_C27_0144</name>
</gene>
<feature type="domain" description="ABC transporter" evidence="7">
    <location>
        <begin position="2"/>
        <end position="252"/>
    </location>
</feature>
<dbReference type="InterPro" id="IPR051309">
    <property type="entry name" value="ABCF_ATPase"/>
</dbReference>
<keyword evidence="2" id="KW-0547">Nucleotide-binding</keyword>
<dbReference type="AlphaFoldDB" id="A0A286U0V2"/>
<dbReference type="InterPro" id="IPR027417">
    <property type="entry name" value="P-loop_NTPase"/>
</dbReference>
<reference evidence="9" key="1">
    <citation type="journal article" date="2017" name="Environ. Microbiol. Rep.">
        <title>Genetic Diversity of Marine Anaerobic Ammonium-Oxidizing Bacteria as Revealed by Genomic and Proteomic Analyses of 'Candidatus Scalindua japonica'.</title>
        <authorList>
            <person name="Oshiki M."/>
            <person name="Mizuto K."/>
            <person name="Kimura Z."/>
            <person name="Kindaichi T."/>
            <person name="Satoh H."/>
            <person name="Okabe S."/>
        </authorList>
    </citation>
    <scope>NUCLEOTIDE SEQUENCE [LARGE SCALE GENOMIC DNA]</scope>
    <source>
        <strain evidence="9">husup-a2</strain>
    </source>
</reference>
<evidence type="ECO:0000256" key="6">
    <source>
        <dbReference type="SAM" id="Coils"/>
    </source>
</evidence>
<dbReference type="InterPro" id="IPR003593">
    <property type="entry name" value="AAA+_ATPase"/>
</dbReference>
<comment type="similarity">
    <text evidence="4">Belongs to the ABC transporter superfamily. ABCF family. YbiT subfamily.</text>
</comment>
<comment type="caution">
    <text evidence="8">The sequence shown here is derived from an EMBL/GenBank/DDBJ whole genome shotgun (WGS) entry which is preliminary data.</text>
</comment>